<organism evidence="11">
    <name type="scientific">Vanderwaltozyma polyspora (strain ATCC 22028 / DSM 70294 / BCRC 21397 / CBS 2163 / NBRC 10782 / NRRL Y-8283 / UCD 57-17)</name>
    <name type="common">Kluyveromyces polysporus</name>
    <dbReference type="NCBI Taxonomy" id="436907"/>
    <lineage>
        <taxon>Eukaryota</taxon>
        <taxon>Fungi</taxon>
        <taxon>Dikarya</taxon>
        <taxon>Ascomycota</taxon>
        <taxon>Saccharomycotina</taxon>
        <taxon>Saccharomycetes</taxon>
        <taxon>Saccharomycetales</taxon>
        <taxon>Saccharomycetaceae</taxon>
        <taxon>Vanderwaltozyma</taxon>
    </lineage>
</organism>
<dbReference type="HOGENOM" id="CLU_281615_0_0_1"/>
<dbReference type="STRING" id="436907.A7TJI2"/>
<dbReference type="AlphaFoldDB" id="A7TJI2"/>
<dbReference type="GO" id="GO:0003712">
    <property type="term" value="F:transcription coregulator activity"/>
    <property type="evidence" value="ECO:0007669"/>
    <property type="project" value="InterPro"/>
</dbReference>
<evidence type="ECO:0000256" key="1">
    <source>
        <dbReference type="ARBA" id="ARBA00004123"/>
    </source>
</evidence>
<keyword evidence="7 9" id="KW-0539">Nucleus</keyword>
<evidence type="ECO:0000256" key="9">
    <source>
        <dbReference type="RuleBase" id="RU364142"/>
    </source>
</evidence>
<dbReference type="GO" id="GO:0016592">
    <property type="term" value="C:mediator complex"/>
    <property type="evidence" value="ECO:0007669"/>
    <property type="project" value="EnsemblFungi"/>
</dbReference>
<evidence type="ECO:0000256" key="2">
    <source>
        <dbReference type="ARBA" id="ARBA00008782"/>
    </source>
</evidence>
<dbReference type="GO" id="GO:0060261">
    <property type="term" value="P:positive regulation of transcription initiation by RNA polymerase II"/>
    <property type="evidence" value="ECO:0007669"/>
    <property type="project" value="EnsemblFungi"/>
</dbReference>
<dbReference type="Proteomes" id="UP000000267">
    <property type="component" value="Unassembled WGS sequence"/>
</dbReference>
<dbReference type="PhylomeDB" id="A7TJI2"/>
<keyword evidence="11" id="KW-1185">Reference proteome</keyword>
<evidence type="ECO:0000256" key="5">
    <source>
        <dbReference type="ARBA" id="ARBA00023159"/>
    </source>
</evidence>
<name>A7TJI2_VANPO</name>
<comment type="subunit">
    <text evidence="9">Component of the Mediator complex.</text>
</comment>
<dbReference type="PANTHER" id="PTHR35784:SF1">
    <property type="entry name" value="MEDIATOR OF RNA POLYMERASE II TRANSCRIPTION SUBUNIT 5"/>
    <property type="match status" value="1"/>
</dbReference>
<keyword evidence="4 9" id="KW-0805">Transcription regulation</keyword>
<dbReference type="OMA" id="FTCFAQF"/>
<dbReference type="EMBL" id="DS480402">
    <property type="protein sequence ID" value="EDO17525.1"/>
    <property type="molecule type" value="Genomic_DNA"/>
</dbReference>
<dbReference type="Pfam" id="PF08689">
    <property type="entry name" value="Med5"/>
    <property type="match status" value="1"/>
</dbReference>
<comment type="function">
    <text evidence="9">Component of the Mediator complex, a coactivator involved in the regulated transcription of nearly all RNA polymerase II-dependent genes. Mediator functions as a bridge to convey information from gene-specific regulatory proteins to the basal RNA polymerase II transcription machinery. Mediator is recruited to promoters by direct interactions with regulatory proteins and serves as a scaffold for the assembly of a functional preinitiation complex with RNA polymerase II and the general transcription factors.</text>
</comment>
<dbReference type="GO" id="GO:0032968">
    <property type="term" value="P:positive regulation of transcription elongation by RNA polymerase II"/>
    <property type="evidence" value="ECO:0007669"/>
    <property type="project" value="EnsemblFungi"/>
</dbReference>
<comment type="subcellular location">
    <subcellularLocation>
        <location evidence="1 9">Nucleus</location>
    </subcellularLocation>
</comment>
<evidence type="ECO:0000256" key="3">
    <source>
        <dbReference type="ARBA" id="ARBA00020628"/>
    </source>
</evidence>
<gene>
    <name evidence="9" type="primary">MED5</name>
    <name evidence="10" type="ORF">Kpol_534p4</name>
</gene>
<dbReference type="PANTHER" id="PTHR35784">
    <property type="entry name" value="MEDIATOR OF RNA POLYMERASE II TRANSCRIPTION SUBUNIT 5"/>
    <property type="match status" value="1"/>
</dbReference>
<dbReference type="FunCoup" id="A7TJI2">
    <property type="interactions" value="248"/>
</dbReference>
<evidence type="ECO:0000256" key="4">
    <source>
        <dbReference type="ARBA" id="ARBA00023015"/>
    </source>
</evidence>
<dbReference type="InterPro" id="IPR014801">
    <property type="entry name" value="Mediator_Med5_fun"/>
</dbReference>
<evidence type="ECO:0000256" key="8">
    <source>
        <dbReference type="ARBA" id="ARBA00031256"/>
    </source>
</evidence>
<proteinExistence type="inferred from homology"/>
<reference evidence="10 11" key="1">
    <citation type="journal article" date="2007" name="Proc. Natl. Acad. Sci. U.S.A.">
        <title>Independent sorting-out of thousands of duplicated gene pairs in two yeast species descended from a whole-genome duplication.</title>
        <authorList>
            <person name="Scannell D.R."/>
            <person name="Frank A.C."/>
            <person name="Conant G.C."/>
            <person name="Byrne K.P."/>
            <person name="Woolfit M."/>
            <person name="Wolfe K.H."/>
        </authorList>
    </citation>
    <scope>NUCLEOTIDE SEQUENCE [LARGE SCALE GENOMIC DNA]</scope>
    <source>
        <strain evidence="11">ATCC 22028 / DSM 70294 / BCRC 21397 / CBS 2163 / NBRC 10782 / NRRL Y-8283 / UCD 57-17</strain>
    </source>
</reference>
<evidence type="ECO:0000256" key="7">
    <source>
        <dbReference type="ARBA" id="ARBA00023242"/>
    </source>
</evidence>
<protein>
    <recommendedName>
        <fullName evidence="3 9">Mediator of RNA polymerase II transcription subunit 5</fullName>
    </recommendedName>
    <alternativeName>
        <fullName evidence="8 9">Mediator complex subunit 5</fullName>
    </alternativeName>
</protein>
<dbReference type="InParanoid" id="A7TJI2"/>
<dbReference type="GO" id="GO:0070847">
    <property type="term" value="C:core mediator complex"/>
    <property type="evidence" value="ECO:0007669"/>
    <property type="project" value="EnsemblFungi"/>
</dbReference>
<keyword evidence="5 9" id="KW-0010">Activator</keyword>
<keyword evidence="6 9" id="KW-0804">Transcription</keyword>
<evidence type="ECO:0000256" key="6">
    <source>
        <dbReference type="ARBA" id="ARBA00023163"/>
    </source>
</evidence>
<sequence length="1078" mass="122829">MSSETVYNLLLNCAERQILASDFLNLYNEFYNEKFATKIENENNEENQSKVVEISESISSDVIKLLNSGNRLLLADYVVQLLFVNYNSDLVQALLPKLYSVSNEFMLVHFFSKSCSYFAKLSDKLIVDQLVKDISRSIIPGVFAMDINIMTNELVISVSKFLQLILNFLPKPIVLASETDKDHLYLLIRRLSQINKLIHRKFSQTLESKMIFKDSKPLFATTATTPFINSPSISSPQFIPSPMVPSKQGPSAEASMKYKDMKLLRYYKNVWLNNKIFNWECTNPDFLSTFSSIVTGLFQFQTSSRLTTDELLTDLIETSFTCFAQFVSNSQYHQTNATFNLLEKLWIIYISKQLPLLILENSTGNPTVVTRALERMDDKIIKAIKSYYAEKNDQRNRNEDLFDDSPSSGLDIRHDFIKSLVMLGLQPPSLINDYLREDQSLDPRTLTSSDALVITNIQGVLEVIRDVNTFVLQTLDSMELENINNSSDVTNNGLKQVFINFETVSPTKQREISNAIVSVIKDSVDQLNFQRLSKICALLCYNFGHSLTTIMLFVKPTTILELLMKFTDISWDQFVVSKSSSMETDYELTSSYLAFGWVTLLLTTISKSYEISLVDIALNSSFLVSKDSFAIQAVSKIYDIPDSFTLSKGGKTDNDEDSQEMRKWFQDLFVNGSLSDSLIQNVDVKKLIDLVPYIFKQVMLGIENGVITDMSRVINGFEYFLQPSMIIGLIRIVYWLEDYLESLKANGIADDIIQKILSVVNSLLAEVSLNSDSRAYHESVLRLNAPNLLKAVRSFRIQTQQNYGIYSSEAQGPPVVESLISKLVLVMNISPVYNIDPRVSVSDNSYSQKQFGYRNFLILSEQPLDKILSNQINSFWSLHSSTYYNIDYLKKLIDIITPKKFFIDVMKTLDYKLSAYGVPNVRNKIRDVDAEHVIDYLFYFMVLHDVNSQQEASEMIMWMDKTLKDADNSAETSTSKTKIPNKAEQQSLPDDDFDMLFGENETSMQGTDEEDAMIVDIETCQNLNNIAVLKKNSFATVLQDTKYLLDAGLVSGDITKEEYEKGCKYHQKYLGLLRTCAF</sequence>
<dbReference type="GO" id="GO:0051123">
    <property type="term" value="P:RNA polymerase II preinitiation complex assembly"/>
    <property type="evidence" value="ECO:0007669"/>
    <property type="project" value="EnsemblFungi"/>
</dbReference>
<dbReference type="OrthoDB" id="5322661at2759"/>
<dbReference type="eggNOG" id="ENOG502R1HB">
    <property type="taxonomic scope" value="Eukaryota"/>
</dbReference>
<dbReference type="KEGG" id="vpo:Kpol_534p4"/>
<accession>A7TJI2</accession>
<evidence type="ECO:0000313" key="10">
    <source>
        <dbReference type="EMBL" id="EDO17525.1"/>
    </source>
</evidence>
<evidence type="ECO:0000313" key="11">
    <source>
        <dbReference type="Proteomes" id="UP000000267"/>
    </source>
</evidence>
<comment type="similarity">
    <text evidence="2 9">Belongs to the Mediator complex subunit 5 family.</text>
</comment>